<dbReference type="AlphaFoldDB" id="D7MLJ2"/>
<dbReference type="Gramene" id="Al_scaffold_0008_469">
    <property type="protein sequence ID" value="Al_scaffold_0008_469"/>
    <property type="gene ID" value="Al_scaffold_0008_469"/>
</dbReference>
<dbReference type="Gene3D" id="1.25.40.10">
    <property type="entry name" value="Tetratricopeptide repeat domain"/>
    <property type="match status" value="1"/>
</dbReference>
<dbReference type="eggNOG" id="KOG2084">
    <property type="taxonomic scope" value="Eukaryota"/>
</dbReference>
<dbReference type="Proteomes" id="UP000008694">
    <property type="component" value="Unassembled WGS sequence"/>
</dbReference>
<dbReference type="STRING" id="81972.D7MLJ2"/>
<feature type="non-terminal residue" evidence="1">
    <location>
        <position position="1"/>
    </location>
</feature>
<dbReference type="EMBL" id="GL348720">
    <property type="protein sequence ID" value="EFH41596.1"/>
    <property type="molecule type" value="Genomic_DNA"/>
</dbReference>
<evidence type="ECO:0000313" key="2">
    <source>
        <dbReference type="Proteomes" id="UP000008694"/>
    </source>
</evidence>
<dbReference type="HOGENOM" id="CLU_2577128_0_0_1"/>
<reference evidence="2" key="1">
    <citation type="journal article" date="2011" name="Nat. Genet.">
        <title>The Arabidopsis lyrata genome sequence and the basis of rapid genome size change.</title>
        <authorList>
            <person name="Hu T.T."/>
            <person name="Pattyn P."/>
            <person name="Bakker E.G."/>
            <person name="Cao J."/>
            <person name="Cheng J.-F."/>
            <person name="Clark R.M."/>
            <person name="Fahlgren N."/>
            <person name="Fawcett J.A."/>
            <person name="Grimwood J."/>
            <person name="Gundlach H."/>
            <person name="Haberer G."/>
            <person name="Hollister J.D."/>
            <person name="Ossowski S."/>
            <person name="Ottilar R.P."/>
            <person name="Salamov A.A."/>
            <person name="Schneeberger K."/>
            <person name="Spannagl M."/>
            <person name="Wang X."/>
            <person name="Yang L."/>
            <person name="Nasrallah M.E."/>
            <person name="Bergelson J."/>
            <person name="Carrington J.C."/>
            <person name="Gaut B.S."/>
            <person name="Schmutz J."/>
            <person name="Mayer K.F.X."/>
            <person name="Van de Peer Y."/>
            <person name="Grigoriev I.V."/>
            <person name="Nordborg M."/>
            <person name="Weigel D."/>
            <person name="Guo Y.-L."/>
        </authorList>
    </citation>
    <scope>NUCLEOTIDE SEQUENCE [LARGE SCALE GENOMIC DNA]</scope>
    <source>
        <strain evidence="2">cv. MN47</strain>
    </source>
</reference>
<evidence type="ECO:0000313" key="1">
    <source>
        <dbReference type="EMBL" id="EFH41596.1"/>
    </source>
</evidence>
<dbReference type="PANTHER" id="PTHR47337">
    <property type="entry name" value="TETRATRICOPEPTIDE REPEAT (TPR)-LIKE SUPERFAMILY PROTEIN"/>
    <property type="match status" value="1"/>
</dbReference>
<dbReference type="InterPro" id="IPR011990">
    <property type="entry name" value="TPR-like_helical_dom_sf"/>
</dbReference>
<name>D7MLJ2_ARALL</name>
<gene>
    <name evidence="1" type="ORF">ARALYDRAFT_683649</name>
</gene>
<sequence length="95" mass="10472">ACYLAGELVVARKHCEASIKILKRLYEDEHVVIGNEMVKLASIQLASGDRSGAWDTTKSLSQIFSKYYGSHAETLFSYLPCLKQEAAKAMNLSSS</sequence>
<proteinExistence type="predicted"/>
<protein>
    <submittedName>
        <fullName evidence="1">Predicted protein</fullName>
    </submittedName>
</protein>
<organism evidence="2">
    <name type="scientific">Arabidopsis lyrata subsp. lyrata</name>
    <name type="common">Lyre-leaved rock-cress</name>
    <dbReference type="NCBI Taxonomy" id="81972"/>
    <lineage>
        <taxon>Eukaryota</taxon>
        <taxon>Viridiplantae</taxon>
        <taxon>Streptophyta</taxon>
        <taxon>Embryophyta</taxon>
        <taxon>Tracheophyta</taxon>
        <taxon>Spermatophyta</taxon>
        <taxon>Magnoliopsida</taxon>
        <taxon>eudicotyledons</taxon>
        <taxon>Gunneridae</taxon>
        <taxon>Pentapetalae</taxon>
        <taxon>rosids</taxon>
        <taxon>malvids</taxon>
        <taxon>Brassicales</taxon>
        <taxon>Brassicaceae</taxon>
        <taxon>Camelineae</taxon>
        <taxon>Arabidopsis</taxon>
    </lineage>
</organism>
<dbReference type="PANTHER" id="PTHR47337:SF1">
    <property type="entry name" value="TETRATRICOPEPTIDE REPEAT (TPR)-LIKE SUPERFAMILY PROTEIN"/>
    <property type="match status" value="1"/>
</dbReference>
<accession>D7MLJ2</accession>
<keyword evidence="2" id="KW-1185">Reference proteome</keyword>